<evidence type="ECO:0000313" key="2">
    <source>
        <dbReference type="EMBL" id="MTE13943.1"/>
    </source>
</evidence>
<accession>A0A6I3KT59</accession>
<proteinExistence type="predicted"/>
<evidence type="ECO:0000313" key="3">
    <source>
        <dbReference type="Proteomes" id="UP000432464"/>
    </source>
</evidence>
<dbReference type="Proteomes" id="UP000432464">
    <property type="component" value="Unassembled WGS sequence"/>
</dbReference>
<comment type="caution">
    <text evidence="2">The sequence shown here is derived from an EMBL/GenBank/DDBJ whole genome shotgun (WGS) entry which is preliminary data.</text>
</comment>
<reference evidence="2 3" key="1">
    <citation type="submission" date="2019-11" db="EMBL/GenBank/DDBJ databases">
        <title>Nocardia sp. nov. CT2-14 isolated from soil.</title>
        <authorList>
            <person name="Kanchanasin P."/>
            <person name="Tanasupawat S."/>
            <person name="Yuki M."/>
            <person name="Kudo T."/>
        </authorList>
    </citation>
    <scope>NUCLEOTIDE SEQUENCE [LARGE SCALE GENOMIC DNA]</scope>
    <source>
        <strain evidence="2 3">CT2-14</strain>
    </source>
</reference>
<gene>
    <name evidence="2" type="ORF">GLP40_14345</name>
</gene>
<keyword evidence="3" id="KW-1185">Reference proteome</keyword>
<protein>
    <submittedName>
        <fullName evidence="2">Uncharacterized protein</fullName>
    </submittedName>
</protein>
<organism evidence="2 3">
    <name type="scientific">Nocardia aurantiaca</name>
    <dbReference type="NCBI Taxonomy" id="2675850"/>
    <lineage>
        <taxon>Bacteria</taxon>
        <taxon>Bacillati</taxon>
        <taxon>Actinomycetota</taxon>
        <taxon>Actinomycetes</taxon>
        <taxon>Mycobacteriales</taxon>
        <taxon>Nocardiaceae</taxon>
        <taxon>Nocardia</taxon>
    </lineage>
</organism>
<dbReference type="AlphaFoldDB" id="A0A6I3KT59"/>
<dbReference type="EMBL" id="WMBB01000006">
    <property type="protein sequence ID" value="MTE13943.1"/>
    <property type="molecule type" value="Genomic_DNA"/>
</dbReference>
<feature type="compositionally biased region" description="Basic residues" evidence="1">
    <location>
        <begin position="42"/>
        <end position="51"/>
    </location>
</feature>
<dbReference type="RefSeq" id="WP_154788397.1">
    <property type="nucleotide sequence ID" value="NZ_WMBB01000006.1"/>
</dbReference>
<name>A0A6I3KT59_9NOCA</name>
<sequence length="64" mass="7430">MKKPAAAHPAPPLTERPDLTAWRHRHALRRSNASQPIPSGRRYNRTTKHRNRDQDSWSGARRLP</sequence>
<evidence type="ECO:0000256" key="1">
    <source>
        <dbReference type="SAM" id="MobiDB-lite"/>
    </source>
</evidence>
<feature type="region of interest" description="Disordered" evidence="1">
    <location>
        <begin position="1"/>
        <end position="64"/>
    </location>
</feature>